<evidence type="ECO:0000313" key="3">
    <source>
        <dbReference type="EMBL" id="GAH73964.1"/>
    </source>
</evidence>
<dbReference type="GO" id="GO:0006104">
    <property type="term" value="P:succinyl-CoA metabolic process"/>
    <property type="evidence" value="ECO:0007669"/>
    <property type="project" value="TreeGrafter"/>
</dbReference>
<dbReference type="GO" id="GO:0006099">
    <property type="term" value="P:tricarboxylic acid cycle"/>
    <property type="evidence" value="ECO:0007669"/>
    <property type="project" value="TreeGrafter"/>
</dbReference>
<keyword evidence="1" id="KW-0547">Nucleotide-binding</keyword>
<dbReference type="Pfam" id="PF00549">
    <property type="entry name" value="Ligase_CoA"/>
    <property type="match status" value="1"/>
</dbReference>
<dbReference type="EMBL" id="BARU01031379">
    <property type="protein sequence ID" value="GAH73964.1"/>
    <property type="molecule type" value="Genomic_DNA"/>
</dbReference>
<comment type="caution">
    <text evidence="3">The sequence shown here is derived from an EMBL/GenBank/DDBJ whole genome shotgun (WGS) entry which is preliminary data.</text>
</comment>
<proteinExistence type="predicted"/>
<dbReference type="GO" id="GO:0004775">
    <property type="term" value="F:succinate-CoA ligase (ADP-forming) activity"/>
    <property type="evidence" value="ECO:0007669"/>
    <property type="project" value="TreeGrafter"/>
</dbReference>
<dbReference type="PANTHER" id="PTHR11815:SF10">
    <property type="entry name" value="SUCCINATE--COA LIGASE [GDP-FORMING] SUBUNIT BETA, MITOCHONDRIAL"/>
    <property type="match status" value="1"/>
</dbReference>
<dbReference type="GO" id="GO:0000166">
    <property type="term" value="F:nucleotide binding"/>
    <property type="evidence" value="ECO:0007669"/>
    <property type="project" value="UniProtKB-KW"/>
</dbReference>
<sequence length="121" mass="13458">LGLATIDIIGQRMRPANFLETGGAITADLLYKVMELVLQKEGVRAVFINIYGGINPIHEGAEGVIRYMREHNITLPIVAKALGNHQEETWEIFRKNGVKVVTDVSTEKAVAQLFQLLEGER</sequence>
<protein>
    <recommendedName>
        <fullName evidence="2">ATP-citrate synthase/succinyl-CoA ligase C-terminal domain-containing protein</fullName>
    </recommendedName>
</protein>
<organism evidence="3">
    <name type="scientific">marine sediment metagenome</name>
    <dbReference type="NCBI Taxonomy" id="412755"/>
    <lineage>
        <taxon>unclassified sequences</taxon>
        <taxon>metagenomes</taxon>
        <taxon>ecological metagenomes</taxon>
    </lineage>
</organism>
<name>X1J6M8_9ZZZZ</name>
<feature type="domain" description="ATP-citrate synthase/succinyl-CoA ligase C-terminal" evidence="2">
    <location>
        <begin position="5"/>
        <end position="111"/>
    </location>
</feature>
<gene>
    <name evidence="3" type="ORF">S03H2_49639</name>
</gene>
<dbReference type="Gene3D" id="3.40.50.261">
    <property type="entry name" value="Succinyl-CoA synthetase domains"/>
    <property type="match status" value="1"/>
</dbReference>
<feature type="non-terminal residue" evidence="3">
    <location>
        <position position="1"/>
    </location>
</feature>
<dbReference type="InterPro" id="IPR005811">
    <property type="entry name" value="SUCC_ACL_C"/>
</dbReference>
<evidence type="ECO:0000259" key="2">
    <source>
        <dbReference type="Pfam" id="PF00549"/>
    </source>
</evidence>
<accession>X1J6M8</accession>
<evidence type="ECO:0000256" key="1">
    <source>
        <dbReference type="ARBA" id="ARBA00022741"/>
    </source>
</evidence>
<dbReference type="SUPFAM" id="SSF52210">
    <property type="entry name" value="Succinyl-CoA synthetase domains"/>
    <property type="match status" value="1"/>
</dbReference>
<reference evidence="3" key="1">
    <citation type="journal article" date="2014" name="Front. Microbiol.">
        <title>High frequency of phylogenetically diverse reductive dehalogenase-homologous genes in deep subseafloor sedimentary metagenomes.</title>
        <authorList>
            <person name="Kawai M."/>
            <person name="Futagami T."/>
            <person name="Toyoda A."/>
            <person name="Takaki Y."/>
            <person name="Nishi S."/>
            <person name="Hori S."/>
            <person name="Arai W."/>
            <person name="Tsubouchi T."/>
            <person name="Morono Y."/>
            <person name="Uchiyama I."/>
            <person name="Ito T."/>
            <person name="Fujiyama A."/>
            <person name="Inagaki F."/>
            <person name="Takami H."/>
        </authorList>
    </citation>
    <scope>NUCLEOTIDE SEQUENCE</scope>
    <source>
        <strain evidence="3">Expedition CK06-06</strain>
    </source>
</reference>
<dbReference type="PANTHER" id="PTHR11815">
    <property type="entry name" value="SUCCINYL-COA SYNTHETASE BETA CHAIN"/>
    <property type="match status" value="1"/>
</dbReference>
<dbReference type="GO" id="GO:0042709">
    <property type="term" value="C:succinate-CoA ligase complex"/>
    <property type="evidence" value="ECO:0007669"/>
    <property type="project" value="TreeGrafter"/>
</dbReference>
<dbReference type="InterPro" id="IPR016102">
    <property type="entry name" value="Succinyl-CoA_synth-like"/>
</dbReference>
<dbReference type="AlphaFoldDB" id="X1J6M8"/>